<comment type="caution">
    <text evidence="2">The sequence shown here is derived from an EMBL/GenBank/DDBJ whole genome shotgun (WGS) entry which is preliminary data.</text>
</comment>
<evidence type="ECO:0000313" key="3">
    <source>
        <dbReference type="Proteomes" id="UP000256599"/>
    </source>
</evidence>
<reference evidence="2 3" key="1">
    <citation type="submission" date="2018-04" db="EMBL/GenBank/DDBJ databases">
        <title>Novel Campyloabacter and Helicobacter Species and Strains.</title>
        <authorList>
            <person name="Mannion A.J."/>
            <person name="Shen Z."/>
            <person name="Fox J.G."/>
        </authorList>
    </citation>
    <scope>NUCLEOTIDE SEQUENCE [LARGE SCALE GENOMIC DNA]</scope>
    <source>
        <strain evidence="2 3">MIT 98-6070</strain>
    </source>
</reference>
<evidence type="ECO:0000313" key="2">
    <source>
        <dbReference type="EMBL" id="RDU59279.1"/>
    </source>
</evidence>
<dbReference type="AlphaFoldDB" id="A0A3D8I2C1"/>
<dbReference type="Proteomes" id="UP000256599">
    <property type="component" value="Unassembled WGS sequence"/>
</dbReference>
<dbReference type="EMBL" id="NXLR01000015">
    <property type="protein sequence ID" value="RDU59279.1"/>
    <property type="molecule type" value="Genomic_DNA"/>
</dbReference>
<keyword evidence="1" id="KW-0175">Coiled coil</keyword>
<gene>
    <name evidence="2" type="ORF">CQA63_07480</name>
</gene>
<accession>A0A3D8I2C1</accession>
<dbReference type="RefSeq" id="WP_104699929.1">
    <property type="nucleotide sequence ID" value="NZ_FZPP01000016.1"/>
</dbReference>
<evidence type="ECO:0000256" key="1">
    <source>
        <dbReference type="SAM" id="Coils"/>
    </source>
</evidence>
<name>A0A3D8I2C1_9HELI</name>
<feature type="coiled-coil region" evidence="1">
    <location>
        <begin position="151"/>
        <end position="178"/>
    </location>
</feature>
<dbReference type="OrthoDB" id="5319418at2"/>
<proteinExistence type="predicted"/>
<protein>
    <submittedName>
        <fullName evidence="2">Uncharacterized protein</fullName>
    </submittedName>
</protein>
<keyword evidence="3" id="KW-1185">Reference proteome</keyword>
<organism evidence="2 3">
    <name type="scientific">Helicobacter marmotae</name>
    <dbReference type="NCBI Taxonomy" id="152490"/>
    <lineage>
        <taxon>Bacteria</taxon>
        <taxon>Pseudomonadati</taxon>
        <taxon>Campylobacterota</taxon>
        <taxon>Epsilonproteobacteria</taxon>
        <taxon>Campylobacterales</taxon>
        <taxon>Helicobacteraceae</taxon>
        <taxon>Helicobacter</taxon>
    </lineage>
</organism>
<sequence>MKDIKLIKAFLLRHNHTESEIEHLEKEELIKLYEEDVRKDTLNYLHYTNKDSYVITSPFDEVDISEFKAKVRENLTNTLLLIETIKESFDNFSYAEIADILTLSVQDISAHKLQRILRIAYREFQETLLDRIAKQLKDLPVEEYKVMMSHYEKIRNDTERLQNTIAELSNEKKREQILKMAHLKLHIIKDFMPTDIFNDSYKEYLNNTPEKLKLVSEILSLTGIYSKSQLKNMPQEELEAMKEKIIEDKKQDEKDQKIYKQYTQMLDESMYGVDDKEFSDVCTKIITNLNERQILMITEYLDAKNPIFLNRFHSLYRDFRKNAKR</sequence>